<dbReference type="AlphaFoldDB" id="A0A0L0P702"/>
<dbReference type="EMBL" id="LGST01000006">
    <property type="protein sequence ID" value="KNE02089.1"/>
    <property type="molecule type" value="Genomic_DNA"/>
</dbReference>
<comment type="caution">
    <text evidence="2">The sequence shown here is derived from an EMBL/GenBank/DDBJ whole genome shotgun (WGS) entry which is preliminary data.</text>
</comment>
<protein>
    <submittedName>
        <fullName evidence="2">Uncharacterized protein</fullName>
    </submittedName>
</protein>
<keyword evidence="1" id="KW-1133">Transmembrane helix</keyword>
<keyword evidence="1" id="KW-0812">Transmembrane</keyword>
<dbReference type="VEuPathDB" id="FungiDB:QG37_00769"/>
<organism evidence="2 3">
    <name type="scientific">Candidozyma auris</name>
    <name type="common">Yeast</name>
    <name type="synonym">Candida auris</name>
    <dbReference type="NCBI Taxonomy" id="498019"/>
    <lineage>
        <taxon>Eukaryota</taxon>
        <taxon>Fungi</taxon>
        <taxon>Dikarya</taxon>
        <taxon>Ascomycota</taxon>
        <taxon>Saccharomycotina</taxon>
        <taxon>Pichiomycetes</taxon>
        <taxon>Metschnikowiaceae</taxon>
        <taxon>Candidozyma</taxon>
    </lineage>
</organism>
<evidence type="ECO:0000313" key="2">
    <source>
        <dbReference type="EMBL" id="KNE02089.1"/>
    </source>
</evidence>
<keyword evidence="1" id="KW-0472">Membrane</keyword>
<sequence>MAANSLLVVAVPHNTQVVFHLSNWLGFFHLIIMSNLPFFCQHSSKLHGATPATGPRNQLSVSDRRGAVRMFRREFPALSRVQQTAAFASKLLVTGPAFLFFSFRGRGRWKLFKGPDHNSTQTECALEHQGK</sequence>
<accession>A0A0L0P702</accession>
<proteinExistence type="predicted"/>
<reference evidence="3" key="1">
    <citation type="journal article" date="2015" name="BMC Genomics">
        <title>Draft genome of a commonly misdiagnosed multidrug resistant pathogen Candida auris.</title>
        <authorList>
            <person name="Chatterjee S."/>
            <person name="Alampalli S.V."/>
            <person name="Nageshan R.K."/>
            <person name="Chettiar S.T."/>
            <person name="Joshi S."/>
            <person name="Tatu U.S."/>
        </authorList>
    </citation>
    <scope>NUCLEOTIDE SEQUENCE [LARGE SCALE GENOMIC DNA]</scope>
    <source>
        <strain evidence="3">6684</strain>
    </source>
</reference>
<evidence type="ECO:0000313" key="3">
    <source>
        <dbReference type="Proteomes" id="UP000037122"/>
    </source>
</evidence>
<gene>
    <name evidence="2" type="ORF">QG37_00769</name>
</gene>
<feature type="transmembrane region" description="Helical" evidence="1">
    <location>
        <begin position="85"/>
        <end position="103"/>
    </location>
</feature>
<dbReference type="Proteomes" id="UP000037122">
    <property type="component" value="Unassembled WGS sequence"/>
</dbReference>
<evidence type="ECO:0000256" key="1">
    <source>
        <dbReference type="SAM" id="Phobius"/>
    </source>
</evidence>
<name>A0A0L0P702_CANAR</name>